<evidence type="ECO:0000256" key="4">
    <source>
        <dbReference type="ARBA" id="ARBA00022679"/>
    </source>
</evidence>
<dbReference type="FunFam" id="1.10.287.1970:FF:000001">
    <property type="entry name" value="Alanine aminotransferase 2"/>
    <property type="match status" value="1"/>
</dbReference>
<keyword evidence="3" id="KW-0032">Aminotransferase</keyword>
<dbReference type="AlphaFoldDB" id="A0A8J2J3B8"/>
<evidence type="ECO:0000256" key="3">
    <source>
        <dbReference type="ARBA" id="ARBA00022576"/>
    </source>
</evidence>
<dbReference type="PANTHER" id="PTHR11751">
    <property type="entry name" value="ALANINE AMINOTRANSFERASE"/>
    <property type="match status" value="1"/>
</dbReference>
<comment type="catalytic activity">
    <reaction evidence="9">
        <text>L-alanine + 2-oxoglutarate = pyruvate + L-glutamate</text>
        <dbReference type="Rhea" id="RHEA:19453"/>
        <dbReference type="ChEBI" id="CHEBI:15361"/>
        <dbReference type="ChEBI" id="CHEBI:16810"/>
        <dbReference type="ChEBI" id="CHEBI:29985"/>
        <dbReference type="ChEBI" id="CHEBI:57972"/>
        <dbReference type="EC" id="2.6.1.2"/>
    </reaction>
</comment>
<protein>
    <recommendedName>
        <fullName evidence="8">alanine transaminase</fullName>
        <ecNumber evidence="8">2.6.1.2</ecNumber>
    </recommendedName>
</protein>
<dbReference type="GO" id="GO:0004021">
    <property type="term" value="F:L-alanine:2-oxoglutarate aminotransferase activity"/>
    <property type="evidence" value="ECO:0007669"/>
    <property type="project" value="UniProtKB-EC"/>
</dbReference>
<comment type="subunit">
    <text evidence="2">Homodimer.</text>
</comment>
<comment type="cofactor">
    <cofactor evidence="1">
        <name>pyridoxal 5'-phosphate</name>
        <dbReference type="ChEBI" id="CHEBI:597326"/>
    </cofactor>
</comment>
<keyword evidence="4" id="KW-0808">Transferase</keyword>
<organism evidence="11 12">
    <name type="scientific">Allacma fusca</name>
    <dbReference type="NCBI Taxonomy" id="39272"/>
    <lineage>
        <taxon>Eukaryota</taxon>
        <taxon>Metazoa</taxon>
        <taxon>Ecdysozoa</taxon>
        <taxon>Arthropoda</taxon>
        <taxon>Hexapoda</taxon>
        <taxon>Collembola</taxon>
        <taxon>Symphypleona</taxon>
        <taxon>Sminthuridae</taxon>
        <taxon>Allacma</taxon>
    </lineage>
</organism>
<comment type="pathway">
    <text evidence="6">Amino-acid degradation; L-alanine degradation via transaminase pathway; pyruvate from L-alanine: step 1/1.</text>
</comment>
<evidence type="ECO:0000313" key="12">
    <source>
        <dbReference type="Proteomes" id="UP000708208"/>
    </source>
</evidence>
<comment type="caution">
    <text evidence="11">The sequence shown here is derived from an EMBL/GenBank/DDBJ whole genome shotgun (WGS) entry which is preliminary data.</text>
</comment>
<keyword evidence="5" id="KW-0663">Pyridoxal phosphate</keyword>
<evidence type="ECO:0000256" key="7">
    <source>
        <dbReference type="ARBA" id="ARBA00025785"/>
    </source>
</evidence>
<gene>
    <name evidence="11" type="ORF">AFUS01_LOCUS1244</name>
</gene>
<comment type="similarity">
    <text evidence="7">Belongs to the class-I pyridoxal-phosphate-dependent aminotransferase family. Alanine aminotransferase subfamily.</text>
</comment>
<dbReference type="OrthoDB" id="1732682at2759"/>
<evidence type="ECO:0000256" key="1">
    <source>
        <dbReference type="ARBA" id="ARBA00001933"/>
    </source>
</evidence>
<dbReference type="GO" id="GO:0030170">
    <property type="term" value="F:pyridoxal phosphate binding"/>
    <property type="evidence" value="ECO:0007669"/>
    <property type="project" value="InterPro"/>
</dbReference>
<evidence type="ECO:0000256" key="2">
    <source>
        <dbReference type="ARBA" id="ARBA00011738"/>
    </source>
</evidence>
<keyword evidence="12" id="KW-1185">Reference proteome</keyword>
<dbReference type="Pfam" id="PF00155">
    <property type="entry name" value="Aminotran_1_2"/>
    <property type="match status" value="1"/>
</dbReference>
<evidence type="ECO:0000256" key="8">
    <source>
        <dbReference type="ARBA" id="ARBA00026106"/>
    </source>
</evidence>
<dbReference type="InterPro" id="IPR045088">
    <property type="entry name" value="ALAT1/2-like"/>
</dbReference>
<sequence>MVFNKFSGHISVEDQVWKTDGVEIVLPERQIGKTLTIETTNPSILALNKSEYAERGPVISRFIEIDAELRKGVKMPFSVLIKANTGDAQSLGQKPMTFIRQVIALVTHPELLQDPKFPKDVKKKALEILGDCRGGSAGAYSDARGLQCIRAHVAEYIERRDGGIPSHADDIILVAGASEGIRSALTLFKGEMKGKKSGVMTPVPQFPLYAATLEEYNMHQVLHIIITIYQERFVTQII</sequence>
<feature type="domain" description="Aminotransferase class I/classII large" evidence="10">
    <location>
        <begin position="118"/>
        <end position="215"/>
    </location>
</feature>
<evidence type="ECO:0000259" key="10">
    <source>
        <dbReference type="Pfam" id="PF00155"/>
    </source>
</evidence>
<name>A0A8J2J3B8_9HEXA</name>
<dbReference type="PANTHER" id="PTHR11751:SF29">
    <property type="entry name" value="ALANINE TRANSAMINASE"/>
    <property type="match status" value="1"/>
</dbReference>
<evidence type="ECO:0000256" key="6">
    <source>
        <dbReference type="ARBA" id="ARBA00025708"/>
    </source>
</evidence>
<proteinExistence type="inferred from homology"/>
<reference evidence="11" key="1">
    <citation type="submission" date="2021-06" db="EMBL/GenBank/DDBJ databases">
        <authorList>
            <person name="Hodson N. C."/>
            <person name="Mongue J. A."/>
            <person name="Jaron S. K."/>
        </authorList>
    </citation>
    <scope>NUCLEOTIDE SEQUENCE</scope>
</reference>
<dbReference type="InterPro" id="IPR004839">
    <property type="entry name" value="Aminotransferase_I/II_large"/>
</dbReference>
<dbReference type="EC" id="2.6.1.2" evidence="8"/>
<evidence type="ECO:0000256" key="5">
    <source>
        <dbReference type="ARBA" id="ARBA00022898"/>
    </source>
</evidence>
<accession>A0A8J2J3B8</accession>
<dbReference type="Proteomes" id="UP000708208">
    <property type="component" value="Unassembled WGS sequence"/>
</dbReference>
<evidence type="ECO:0000256" key="9">
    <source>
        <dbReference type="ARBA" id="ARBA00047412"/>
    </source>
</evidence>
<evidence type="ECO:0000313" key="11">
    <source>
        <dbReference type="EMBL" id="CAG7659424.1"/>
    </source>
</evidence>
<dbReference type="EMBL" id="CAJVCH010006943">
    <property type="protein sequence ID" value="CAG7659424.1"/>
    <property type="molecule type" value="Genomic_DNA"/>
</dbReference>